<dbReference type="SUPFAM" id="SSF53448">
    <property type="entry name" value="Nucleotide-diphospho-sugar transferases"/>
    <property type="match status" value="1"/>
</dbReference>
<reference evidence="9 10" key="1">
    <citation type="submission" date="2024-05" db="EMBL/GenBank/DDBJ databases">
        <title>Three bacterial strains, DH-69, EH-24, and ECK-19 isolated from coastal sediments.</title>
        <authorList>
            <person name="Ye Y.-Q."/>
            <person name="Du Z.-J."/>
        </authorList>
    </citation>
    <scope>NUCLEOTIDE SEQUENCE [LARGE SCALE GENOMIC DNA]</scope>
    <source>
        <strain evidence="9 10">ECK-19</strain>
    </source>
</reference>
<dbReference type="Gene3D" id="3.90.550.10">
    <property type="entry name" value="Spore Coat Polysaccharide Biosynthesis Protein SpsA, Chain A"/>
    <property type="match status" value="1"/>
</dbReference>
<evidence type="ECO:0000256" key="2">
    <source>
        <dbReference type="ARBA" id="ARBA00012415"/>
    </source>
</evidence>
<evidence type="ECO:0000259" key="8">
    <source>
        <dbReference type="Pfam" id="PF00483"/>
    </source>
</evidence>
<keyword evidence="5 7" id="KW-0548">Nucleotidyltransferase</keyword>
<accession>A0ABV3Z5F1</accession>
<keyword evidence="10" id="KW-1185">Reference proteome</keyword>
<dbReference type="InterPro" id="IPR005835">
    <property type="entry name" value="NTP_transferase_dom"/>
</dbReference>
<keyword evidence="4 7" id="KW-0808">Transferase</keyword>
<evidence type="ECO:0000313" key="9">
    <source>
        <dbReference type="EMBL" id="MEX6634042.1"/>
    </source>
</evidence>
<dbReference type="Proteomes" id="UP001560685">
    <property type="component" value="Unassembled WGS sequence"/>
</dbReference>
<comment type="similarity">
    <text evidence="1 7">Belongs to the UDPGP type 2 family.</text>
</comment>
<dbReference type="Pfam" id="PF00483">
    <property type="entry name" value="NTP_transferase"/>
    <property type="match status" value="1"/>
</dbReference>
<feature type="domain" description="Nucleotidyl transferase" evidence="8">
    <location>
        <begin position="7"/>
        <end position="254"/>
    </location>
</feature>
<protein>
    <recommendedName>
        <fullName evidence="3 7">UTP--glucose-1-phosphate uridylyltransferase</fullName>
        <ecNumber evidence="2 7">2.7.7.9</ecNumber>
    </recommendedName>
    <alternativeName>
        <fullName evidence="7">UDP-glucose pyrophosphorylase</fullName>
    </alternativeName>
</protein>
<dbReference type="EMBL" id="JBEHZE010000001">
    <property type="protein sequence ID" value="MEX6634042.1"/>
    <property type="molecule type" value="Genomic_DNA"/>
</dbReference>
<gene>
    <name evidence="9" type="primary">galU</name>
    <name evidence="9" type="ORF">ABFZ84_10830</name>
</gene>
<dbReference type="CDD" id="cd02541">
    <property type="entry name" value="UGPase_prokaryotic"/>
    <property type="match status" value="1"/>
</dbReference>
<sequence length="293" mass="31722">MKSVRKVVIPVAGHGTRVLPATKSTPKELLPLVDRPLIDYVVNEAFEAGIEHVVLVTGRGKSAIEDYFDHAFELEAGLTAKKKTEILDSVLATIPKAGALSYTRQQAPLGLGHAVWCARDIIGNEPFAVSLPDVVITKAMGGTKGCLAQMVDEYNKTGGNIVAVEEVAQKDTNKYGVVAPKGQRDGRMFEMSGMVEKPAPIDAPSNLAITGRYILQPEVFELLETTPRGAGGEIQLTDAMDALMKSQSFFAYEYEGESHDCGDKLGWLKANIALGLQRPEFADSLKSYIKDNI</sequence>
<dbReference type="PANTHER" id="PTHR43197:SF1">
    <property type="entry name" value="UTP--GLUCOSE-1-PHOSPHATE URIDYLYLTRANSFERASE"/>
    <property type="match status" value="1"/>
</dbReference>
<evidence type="ECO:0000256" key="3">
    <source>
        <dbReference type="ARBA" id="ARBA00019048"/>
    </source>
</evidence>
<dbReference type="InterPro" id="IPR029044">
    <property type="entry name" value="Nucleotide-diphossugar_trans"/>
</dbReference>
<dbReference type="RefSeq" id="WP_369314034.1">
    <property type="nucleotide sequence ID" value="NZ_JBEHZE010000001.1"/>
</dbReference>
<proteinExistence type="inferred from homology"/>
<organism evidence="9 10">
    <name type="scientific">Hyphococcus lacteus</name>
    <dbReference type="NCBI Taxonomy" id="3143536"/>
    <lineage>
        <taxon>Bacteria</taxon>
        <taxon>Pseudomonadati</taxon>
        <taxon>Pseudomonadota</taxon>
        <taxon>Alphaproteobacteria</taxon>
        <taxon>Parvularculales</taxon>
        <taxon>Parvularculaceae</taxon>
        <taxon>Hyphococcus</taxon>
    </lineage>
</organism>
<evidence type="ECO:0000256" key="6">
    <source>
        <dbReference type="ARBA" id="ARBA00048128"/>
    </source>
</evidence>
<dbReference type="EC" id="2.7.7.9" evidence="2 7"/>
<evidence type="ECO:0000256" key="5">
    <source>
        <dbReference type="ARBA" id="ARBA00022695"/>
    </source>
</evidence>
<dbReference type="InterPro" id="IPR005771">
    <property type="entry name" value="GalU_uridylyltTrfase_bac/arc"/>
</dbReference>
<evidence type="ECO:0000256" key="4">
    <source>
        <dbReference type="ARBA" id="ARBA00022679"/>
    </source>
</evidence>
<evidence type="ECO:0000256" key="1">
    <source>
        <dbReference type="ARBA" id="ARBA00006890"/>
    </source>
</evidence>
<comment type="catalytic activity">
    <reaction evidence="6 7">
        <text>alpha-D-glucose 1-phosphate + UTP + H(+) = UDP-alpha-D-glucose + diphosphate</text>
        <dbReference type="Rhea" id="RHEA:19889"/>
        <dbReference type="ChEBI" id="CHEBI:15378"/>
        <dbReference type="ChEBI" id="CHEBI:33019"/>
        <dbReference type="ChEBI" id="CHEBI:46398"/>
        <dbReference type="ChEBI" id="CHEBI:58601"/>
        <dbReference type="ChEBI" id="CHEBI:58885"/>
        <dbReference type="EC" id="2.7.7.9"/>
    </reaction>
</comment>
<dbReference type="NCBIfam" id="TIGR01099">
    <property type="entry name" value="galU"/>
    <property type="match status" value="1"/>
</dbReference>
<dbReference type="GO" id="GO:0003983">
    <property type="term" value="F:UTP:glucose-1-phosphate uridylyltransferase activity"/>
    <property type="evidence" value="ECO:0007669"/>
    <property type="project" value="UniProtKB-EC"/>
</dbReference>
<dbReference type="PANTHER" id="PTHR43197">
    <property type="entry name" value="UTP--GLUCOSE-1-PHOSPHATE URIDYLYLTRANSFERASE"/>
    <property type="match status" value="1"/>
</dbReference>
<evidence type="ECO:0000313" key="10">
    <source>
        <dbReference type="Proteomes" id="UP001560685"/>
    </source>
</evidence>
<name>A0ABV3Z5F1_9PROT</name>
<comment type="caution">
    <text evidence="9">The sequence shown here is derived from an EMBL/GenBank/DDBJ whole genome shotgun (WGS) entry which is preliminary data.</text>
</comment>
<evidence type="ECO:0000256" key="7">
    <source>
        <dbReference type="RuleBase" id="RU361259"/>
    </source>
</evidence>